<keyword evidence="3 5" id="KW-0436">Ligase</keyword>
<evidence type="ECO:0000313" key="5">
    <source>
        <dbReference type="EMBL" id="APC40011.1"/>
    </source>
</evidence>
<evidence type="ECO:0000313" key="6">
    <source>
        <dbReference type="Proteomes" id="UP000182569"/>
    </source>
</evidence>
<name>A0A1J0GFD3_9CLOT</name>
<dbReference type="STRING" id="1552.A7L45_07995"/>
<evidence type="ECO:0000256" key="2">
    <source>
        <dbReference type="ARBA" id="ARBA00022840"/>
    </source>
</evidence>
<comment type="catalytic activity">
    <reaction evidence="3">
        <text>holo-[citrate lyase ACP] + acetate + ATP = acetyl-[citrate lyase ACP] + AMP + diphosphate</text>
        <dbReference type="Rhea" id="RHEA:23788"/>
        <dbReference type="Rhea" id="RHEA-COMP:10158"/>
        <dbReference type="Rhea" id="RHEA-COMP:13710"/>
        <dbReference type="ChEBI" id="CHEBI:30089"/>
        <dbReference type="ChEBI" id="CHEBI:30616"/>
        <dbReference type="ChEBI" id="CHEBI:33019"/>
        <dbReference type="ChEBI" id="CHEBI:82683"/>
        <dbReference type="ChEBI" id="CHEBI:137976"/>
        <dbReference type="ChEBI" id="CHEBI:456215"/>
        <dbReference type="EC" id="6.2.1.22"/>
    </reaction>
</comment>
<keyword evidence="5" id="KW-0456">Lyase</keyword>
<dbReference type="InterPro" id="IPR014729">
    <property type="entry name" value="Rossmann-like_a/b/a_fold"/>
</dbReference>
<reference evidence="6" key="1">
    <citation type="journal article" date="2016" name="Front. Microbiol.">
        <title>Complete Genome Sequence of Clostridium estertheticum DSM 8809, a Microbe Identified in Spoiled Vacuum Packed Beef.</title>
        <authorList>
            <person name="Yu Z."/>
            <person name="Gunn L."/>
            <person name="Brennan E."/>
            <person name="Reid R."/>
            <person name="Wall P.G."/>
            <person name="Gaora O.P."/>
            <person name="Hurley D."/>
            <person name="Bolton D."/>
            <person name="Fanning S."/>
        </authorList>
    </citation>
    <scope>NUCLEOTIDE SEQUENCE [LARGE SCALE GENOMIC DNA]</scope>
    <source>
        <strain evidence="6">DSM 8809</strain>
    </source>
</reference>
<dbReference type="AlphaFoldDB" id="A0A1J0GFD3"/>
<dbReference type="Pfam" id="PF08218">
    <property type="entry name" value="Citrate_ly_lig"/>
    <property type="match status" value="1"/>
</dbReference>
<keyword evidence="6" id="KW-1185">Reference proteome</keyword>
<keyword evidence="2 3" id="KW-0067">ATP-binding</keyword>
<accession>A0A1J0GFD3</accession>
<dbReference type="PANTHER" id="PTHR40599">
    <property type="entry name" value="[CITRATE [PRO-3S]-LYASE] LIGASE"/>
    <property type="match status" value="1"/>
</dbReference>
<comment type="function">
    <text evidence="3">Acetylation of prosthetic group (2-(5''-phosphoribosyl)-3'-dephosphocoenzyme-A) of the gamma subunit of citrate lyase.</text>
</comment>
<evidence type="ECO:0000256" key="3">
    <source>
        <dbReference type="PIRNR" id="PIRNR005751"/>
    </source>
</evidence>
<dbReference type="NCBIfam" id="TIGR00124">
    <property type="entry name" value="cit_ly_ligase"/>
    <property type="match status" value="1"/>
</dbReference>
<gene>
    <name evidence="5" type="ORF">A7L45_07995</name>
</gene>
<dbReference type="OrthoDB" id="9779753at2"/>
<proteinExistence type="predicted"/>
<feature type="domain" description="Citrate lyase ligase C-terminal" evidence="4">
    <location>
        <begin position="147"/>
        <end position="328"/>
    </location>
</feature>
<sequence length="347" mass="40011">MYGYNVEIINLKDEYKLKEVKDFLQTFDLLLDDNVDYTIVIRQNEDIKATCSKSKNVFKCFAISNDLRGEGVCTILLEALTDKLFKEGIYHSFIFTKVKNTDIFISLGYKLVHKIENVALLESGIYYIEEYLENIKKEYNITSNIQRSAIVMNCNPFTLGHMYLIEEAARQSAEVLVFIVEEDKSSFPFIYRYSMVKEGVSHLNNVRVIKGGEYIISQATFPSYFLRKEDVILKAYTTLDASIFGRYFCKALNITKRFIGEEPYCKVTNAYNEALKQILPTYGTKVVEIKRKAIMGAIISASNVRKLIKEDQINHIEHIVPISTWKFLNTLVGKEIVEKIRISDSPH</sequence>
<evidence type="ECO:0000256" key="1">
    <source>
        <dbReference type="ARBA" id="ARBA00022741"/>
    </source>
</evidence>
<dbReference type="InterPro" id="IPR016181">
    <property type="entry name" value="Acyl_CoA_acyltransferase"/>
</dbReference>
<dbReference type="GO" id="GO:0008771">
    <property type="term" value="F:[citrate (pro-3S)-lyase] ligase activity"/>
    <property type="evidence" value="ECO:0007669"/>
    <property type="project" value="UniProtKB-EC"/>
</dbReference>
<organism evidence="5 6">
    <name type="scientific">Clostridium estertheticum subsp. estertheticum</name>
    <dbReference type="NCBI Taxonomy" id="1552"/>
    <lineage>
        <taxon>Bacteria</taxon>
        <taxon>Bacillati</taxon>
        <taxon>Bacillota</taxon>
        <taxon>Clostridia</taxon>
        <taxon>Eubacteriales</taxon>
        <taxon>Clostridiaceae</taxon>
        <taxon>Clostridium</taxon>
    </lineage>
</organism>
<dbReference type="PANTHER" id="PTHR40599:SF1">
    <property type="entry name" value="[CITRATE [PRO-3S]-LYASE] LIGASE"/>
    <property type="match status" value="1"/>
</dbReference>
<dbReference type="InterPro" id="IPR013166">
    <property type="entry name" value="Citrate_lyase_ligase_C"/>
</dbReference>
<dbReference type="SUPFAM" id="SSF52374">
    <property type="entry name" value="Nucleotidylyl transferase"/>
    <property type="match status" value="1"/>
</dbReference>
<dbReference type="SMART" id="SM00764">
    <property type="entry name" value="Citrate_ly_lig"/>
    <property type="match status" value="1"/>
</dbReference>
<dbReference type="Gene3D" id="3.40.50.620">
    <property type="entry name" value="HUPs"/>
    <property type="match status" value="1"/>
</dbReference>
<dbReference type="InterPro" id="IPR005216">
    <property type="entry name" value="Citrate_lyase_ligase"/>
</dbReference>
<dbReference type="KEGG" id="ceu:A7L45_07995"/>
<keyword evidence="1 3" id="KW-0547">Nucleotide-binding</keyword>
<evidence type="ECO:0000259" key="4">
    <source>
        <dbReference type="SMART" id="SM00764"/>
    </source>
</evidence>
<dbReference type="PIRSF" id="PIRSF005751">
    <property type="entry name" value="Acet_citr_lig"/>
    <property type="match status" value="1"/>
</dbReference>
<dbReference type="EMBL" id="CP015756">
    <property type="protein sequence ID" value="APC40011.1"/>
    <property type="molecule type" value="Genomic_DNA"/>
</dbReference>
<dbReference type="SUPFAM" id="SSF55729">
    <property type="entry name" value="Acyl-CoA N-acyltransferases (Nat)"/>
    <property type="match status" value="1"/>
</dbReference>
<dbReference type="EC" id="6.2.1.22" evidence="3"/>
<dbReference type="GO" id="GO:0016829">
    <property type="term" value="F:lyase activity"/>
    <property type="evidence" value="ECO:0007669"/>
    <property type="project" value="UniProtKB-KW"/>
</dbReference>
<dbReference type="Proteomes" id="UP000182569">
    <property type="component" value="Chromosome"/>
</dbReference>
<dbReference type="RefSeq" id="WP_071612305.1">
    <property type="nucleotide sequence ID" value="NZ_CP015756.1"/>
</dbReference>
<dbReference type="GO" id="GO:0005524">
    <property type="term" value="F:ATP binding"/>
    <property type="evidence" value="ECO:0007669"/>
    <property type="project" value="UniProtKB-UniRule"/>
</dbReference>
<protein>
    <recommendedName>
        <fullName evidence="3">[Citrate [pro-3S]-lyase] ligase</fullName>
        <ecNumber evidence="3">6.2.1.22</ecNumber>
    </recommendedName>
</protein>